<dbReference type="Proteomes" id="UP000827892">
    <property type="component" value="Chromosome X"/>
</dbReference>
<evidence type="ECO:0000256" key="5">
    <source>
        <dbReference type="ARBA" id="ARBA00023054"/>
    </source>
</evidence>
<name>A0AAE9CUY2_CAEBR</name>
<feature type="region of interest" description="Disordered" evidence="8">
    <location>
        <begin position="195"/>
        <end position="229"/>
    </location>
</feature>
<evidence type="ECO:0008006" key="12">
    <source>
        <dbReference type="Google" id="ProtNLM"/>
    </source>
</evidence>
<feature type="coiled-coil region" evidence="7">
    <location>
        <begin position="92"/>
        <end position="119"/>
    </location>
</feature>
<dbReference type="EMBL" id="CP090896">
    <property type="protein sequence ID" value="ULT82634.1"/>
    <property type="molecule type" value="Genomic_DNA"/>
</dbReference>
<evidence type="ECO:0000256" key="4">
    <source>
        <dbReference type="ARBA" id="ARBA00022989"/>
    </source>
</evidence>
<feature type="transmembrane region" description="Helical" evidence="9">
    <location>
        <begin position="446"/>
        <end position="463"/>
    </location>
</feature>
<feature type="region of interest" description="Disordered" evidence="8">
    <location>
        <begin position="237"/>
        <end position="256"/>
    </location>
</feature>
<evidence type="ECO:0000313" key="10">
    <source>
        <dbReference type="EMBL" id="ULT82634.1"/>
    </source>
</evidence>
<dbReference type="GO" id="GO:0016020">
    <property type="term" value="C:membrane"/>
    <property type="evidence" value="ECO:0007669"/>
    <property type="project" value="UniProtKB-SubCell"/>
</dbReference>
<sequence>MRDRRIAQLFEMRGLWMTTDSASLKSSEGACSSIGDEREKAKIVQKLVEIKDKLRALNEKREADVEKFLTVTKQSEMSRGIGPDNPQRARIRNNFERQNKKHTQETETLQKKLIDYEERLRQVDAGEYEPSPSKSRVFPVGIRKAKGMTETMVNAPIELAQRVKSAFSADNVSSTHNGNVGVGKTGQSTFFTTARKSADAEDAEHKEKKNRESVRGSSTLPPNLTLSTLEPVSTFKIEEHSSPDSRPDSVADETSNLPYHTCDNSLYFNSSNANSNNHGPTNGDDGFSAIHDHLNGILNHLLMIDRKYDRLEDEIKKEIRFYAEALEEERFKTTKLEELLNEAVELQQAEIAALKEQNLMATRVDYQHNDRFRTVEENMESLQNHMVRIENALVDVRQVKLTSNVWQRVALTAGNIVVELLKIALFVVASILDLVRPLTGSRNRSAMAFGLLFLAIFFGHHLQKVTLLFGSSSDANSTGPK</sequence>
<evidence type="ECO:0000256" key="3">
    <source>
        <dbReference type="ARBA" id="ARBA00022692"/>
    </source>
</evidence>
<keyword evidence="4 9" id="KW-1133">Transmembrane helix</keyword>
<dbReference type="PANTHER" id="PTHR17613:SF14">
    <property type="entry name" value="DEMENTIN, ISOFORM H"/>
    <property type="match status" value="1"/>
</dbReference>
<keyword evidence="3 9" id="KW-0812">Transmembrane</keyword>
<keyword evidence="6 9" id="KW-0472">Membrane</keyword>
<feature type="transmembrane region" description="Helical" evidence="9">
    <location>
        <begin position="409"/>
        <end position="434"/>
    </location>
</feature>
<evidence type="ECO:0000256" key="8">
    <source>
        <dbReference type="SAM" id="MobiDB-lite"/>
    </source>
</evidence>
<accession>A0AAE9CUY2</accession>
<evidence type="ECO:0000256" key="7">
    <source>
        <dbReference type="SAM" id="Coils"/>
    </source>
</evidence>
<feature type="coiled-coil region" evidence="7">
    <location>
        <begin position="40"/>
        <end position="67"/>
    </location>
</feature>
<feature type="coiled-coil region" evidence="7">
    <location>
        <begin position="308"/>
        <end position="399"/>
    </location>
</feature>
<comment type="similarity">
    <text evidence="2">Belongs to the TEX28 family.</text>
</comment>
<dbReference type="AlphaFoldDB" id="A0AAE9CUY2"/>
<dbReference type="Pfam" id="PF10267">
    <property type="entry name" value="Tmemb_cc2"/>
    <property type="match status" value="1"/>
</dbReference>
<keyword evidence="5 7" id="KW-0175">Coiled coil</keyword>
<evidence type="ECO:0000256" key="2">
    <source>
        <dbReference type="ARBA" id="ARBA00008108"/>
    </source>
</evidence>
<dbReference type="PANTHER" id="PTHR17613">
    <property type="entry name" value="CEREBRAL PROTEIN-11-RELATED"/>
    <property type="match status" value="1"/>
</dbReference>
<feature type="compositionally biased region" description="Basic and acidic residues" evidence="8">
    <location>
        <begin position="196"/>
        <end position="214"/>
    </location>
</feature>
<gene>
    <name evidence="10" type="ORF">L3Y34_012109</name>
</gene>
<proteinExistence type="inferred from homology"/>
<evidence type="ECO:0000313" key="11">
    <source>
        <dbReference type="Proteomes" id="UP000827892"/>
    </source>
</evidence>
<evidence type="ECO:0000256" key="9">
    <source>
        <dbReference type="SAM" id="Phobius"/>
    </source>
</evidence>
<evidence type="ECO:0000256" key="6">
    <source>
        <dbReference type="ARBA" id="ARBA00023136"/>
    </source>
</evidence>
<feature type="compositionally biased region" description="Basic and acidic residues" evidence="8">
    <location>
        <begin position="237"/>
        <end position="249"/>
    </location>
</feature>
<feature type="compositionally biased region" description="Low complexity" evidence="8">
    <location>
        <begin position="217"/>
        <end position="229"/>
    </location>
</feature>
<protein>
    <recommendedName>
        <fullName evidence="12">Transmembrane and coiled-coil domains protein 1</fullName>
    </recommendedName>
</protein>
<evidence type="ECO:0000256" key="1">
    <source>
        <dbReference type="ARBA" id="ARBA00004370"/>
    </source>
</evidence>
<organism evidence="10 11">
    <name type="scientific">Caenorhabditis briggsae</name>
    <dbReference type="NCBI Taxonomy" id="6238"/>
    <lineage>
        <taxon>Eukaryota</taxon>
        <taxon>Metazoa</taxon>
        <taxon>Ecdysozoa</taxon>
        <taxon>Nematoda</taxon>
        <taxon>Chromadorea</taxon>
        <taxon>Rhabditida</taxon>
        <taxon>Rhabditina</taxon>
        <taxon>Rhabditomorpha</taxon>
        <taxon>Rhabditoidea</taxon>
        <taxon>Rhabditidae</taxon>
        <taxon>Peloderinae</taxon>
        <taxon>Caenorhabditis</taxon>
    </lineage>
</organism>
<dbReference type="InterPro" id="IPR019394">
    <property type="entry name" value="TEX28/TMCC"/>
</dbReference>
<comment type="subcellular location">
    <subcellularLocation>
        <location evidence="1">Membrane</location>
    </subcellularLocation>
</comment>
<reference evidence="10 11" key="1">
    <citation type="submission" date="2022-05" db="EMBL/GenBank/DDBJ databases">
        <title>Chromosome-level reference genomes for two strains of Caenorhabditis briggsae: an improved platform for comparative genomics.</title>
        <authorList>
            <person name="Stevens L."/>
            <person name="Andersen E.C."/>
        </authorList>
    </citation>
    <scope>NUCLEOTIDE SEQUENCE [LARGE SCALE GENOMIC DNA]</scope>
    <source>
        <strain evidence="10">QX1410_ONT</strain>
        <tissue evidence="10">Whole-organism</tissue>
    </source>
</reference>